<dbReference type="InterPro" id="IPR052556">
    <property type="entry name" value="PolySynth_Transporter"/>
</dbReference>
<name>A0A264VRW5_PRORE</name>
<dbReference type="PANTHER" id="PTHR43424">
    <property type="entry name" value="LOCUS PUTATIVE PROTEIN 1-RELATED"/>
    <property type="match status" value="1"/>
</dbReference>
<feature type="transmembrane region" description="Helical" evidence="5">
    <location>
        <begin position="12"/>
        <end position="32"/>
    </location>
</feature>
<keyword evidence="3 5" id="KW-1133">Transmembrane helix</keyword>
<feature type="transmembrane region" description="Helical" evidence="5">
    <location>
        <begin position="379"/>
        <end position="397"/>
    </location>
</feature>
<dbReference type="AlphaFoldDB" id="A0A264VRW5"/>
<dbReference type="Pfam" id="PF01943">
    <property type="entry name" value="Polysacc_synt"/>
    <property type="match status" value="1"/>
</dbReference>
<dbReference type="Proteomes" id="UP000216001">
    <property type="component" value="Unassembled WGS sequence"/>
</dbReference>
<dbReference type="InterPro" id="IPR002797">
    <property type="entry name" value="Polysacc_synth"/>
</dbReference>
<evidence type="ECO:0000313" key="6">
    <source>
        <dbReference type="EMBL" id="OZS74032.1"/>
    </source>
</evidence>
<evidence type="ECO:0000256" key="2">
    <source>
        <dbReference type="ARBA" id="ARBA00022692"/>
    </source>
</evidence>
<feature type="transmembrane region" description="Helical" evidence="5">
    <location>
        <begin position="92"/>
        <end position="110"/>
    </location>
</feature>
<comment type="caution">
    <text evidence="6">The sequence shown here is derived from an EMBL/GenBank/DDBJ whole genome shotgun (WGS) entry which is preliminary data.</text>
</comment>
<dbReference type="PANTHER" id="PTHR43424:SF1">
    <property type="entry name" value="LOCUS PUTATIVE PROTEIN 1-RELATED"/>
    <property type="match status" value="1"/>
</dbReference>
<evidence type="ECO:0000313" key="7">
    <source>
        <dbReference type="Proteomes" id="UP000216001"/>
    </source>
</evidence>
<dbReference type="EMBL" id="NOWC01000015">
    <property type="protein sequence ID" value="OZS74032.1"/>
    <property type="molecule type" value="Genomic_DNA"/>
</dbReference>
<feature type="transmembrane region" description="Helical" evidence="5">
    <location>
        <begin position="354"/>
        <end position="373"/>
    </location>
</feature>
<gene>
    <name evidence="6" type="ORF">CHI95_13135</name>
</gene>
<dbReference type="RefSeq" id="WP_094961843.1">
    <property type="nucleotide sequence ID" value="NZ_NOWC01000015.1"/>
</dbReference>
<evidence type="ECO:0000256" key="1">
    <source>
        <dbReference type="ARBA" id="ARBA00004141"/>
    </source>
</evidence>
<feature type="transmembrane region" description="Helical" evidence="5">
    <location>
        <begin position="321"/>
        <end position="342"/>
    </location>
</feature>
<keyword evidence="4 5" id="KW-0472">Membrane</keyword>
<evidence type="ECO:0000256" key="4">
    <source>
        <dbReference type="ARBA" id="ARBA00023136"/>
    </source>
</evidence>
<feature type="transmembrane region" description="Helical" evidence="5">
    <location>
        <begin position="171"/>
        <end position="192"/>
    </location>
</feature>
<protein>
    <submittedName>
        <fullName evidence="6">Flippase</fullName>
    </submittedName>
</protein>
<comment type="subcellular location">
    <subcellularLocation>
        <location evidence="1">Membrane</location>
        <topology evidence="1">Multi-pass membrane protein</topology>
    </subcellularLocation>
</comment>
<reference evidence="6 7" key="1">
    <citation type="submission" date="2017-07" db="EMBL/GenBank/DDBJ databases">
        <title>blaIMP-27 on transferable plasmids in Proteus mirabilis and Providencia rettgeri.</title>
        <authorList>
            <person name="Potter R."/>
        </authorList>
    </citation>
    <scope>NUCLEOTIDE SEQUENCE [LARGE SCALE GENOMIC DNA]</scope>
    <source>
        <strain evidence="6 7">PR1</strain>
    </source>
</reference>
<accession>A0A264VRW5</accession>
<evidence type="ECO:0000256" key="3">
    <source>
        <dbReference type="ARBA" id="ARBA00022989"/>
    </source>
</evidence>
<sequence>MSHKKEFIKNIFSFGSIDILGLLIPIITMPILTRALGPSQYGNYMLLLTILYFGHTIIDYGTQYTAVRVLARNRSNPKKIDLIYRKIQGLRLFLYILYSIVMVLYCLFFIEENIAHYMVFAIFTYLLGYTLTPLWFYQGIGAVDIVMRTSLIVKLINLTIIIFLVKTSNDMFIVIASLCLPMLLGGLLLSYLAHNRYHVGLPVLNKLRHSLLEGKDVFLGLLAPNLYNSIPTIALGTIYTPAEFASFAIASRLSSVIVTVQNVIAKAIYPIITIQKNNHVNKLLITNFVVSIIPAILIYFIGEWALQIFLGKSFSGVNQYLFILCIGIVFIGLSNAISQGYFLPNGYDKLYRNISLRVSIISAVIVIIMIYYYGLLGGAIAVTIARILFFIDYLTVYQNLKSAKSTIF</sequence>
<feature type="transmembrane region" description="Helical" evidence="5">
    <location>
        <begin position="44"/>
        <end position="71"/>
    </location>
</feature>
<feature type="transmembrane region" description="Helical" evidence="5">
    <location>
        <begin position="283"/>
        <end position="301"/>
    </location>
</feature>
<dbReference type="GO" id="GO:0016020">
    <property type="term" value="C:membrane"/>
    <property type="evidence" value="ECO:0007669"/>
    <property type="project" value="UniProtKB-SubCell"/>
</dbReference>
<evidence type="ECO:0000256" key="5">
    <source>
        <dbReference type="SAM" id="Phobius"/>
    </source>
</evidence>
<keyword evidence="2 5" id="KW-0812">Transmembrane</keyword>
<feature type="transmembrane region" description="Helical" evidence="5">
    <location>
        <begin position="116"/>
        <end position="136"/>
    </location>
</feature>
<proteinExistence type="predicted"/>
<organism evidence="6 7">
    <name type="scientific">Providencia rettgeri</name>
    <dbReference type="NCBI Taxonomy" id="587"/>
    <lineage>
        <taxon>Bacteria</taxon>
        <taxon>Pseudomonadati</taxon>
        <taxon>Pseudomonadota</taxon>
        <taxon>Gammaproteobacteria</taxon>
        <taxon>Enterobacterales</taxon>
        <taxon>Morganellaceae</taxon>
        <taxon>Providencia</taxon>
    </lineage>
</organism>
<feature type="transmembrane region" description="Helical" evidence="5">
    <location>
        <begin position="145"/>
        <end position="165"/>
    </location>
</feature>